<dbReference type="EMBL" id="CP077683">
    <property type="protein sequence ID" value="QXE92423.1"/>
    <property type="molecule type" value="Genomic_DNA"/>
</dbReference>
<dbReference type="PROSITE" id="PS50012">
    <property type="entry name" value="RCC1_3"/>
    <property type="match status" value="5"/>
</dbReference>
<gene>
    <name evidence="2" type="ORF">KP001_07835</name>
</gene>
<reference evidence="2 3" key="1">
    <citation type="submission" date="2021-06" db="EMBL/GenBank/DDBJ databases">
        <title>Gemonas diversity in paddy soil.</title>
        <authorList>
            <person name="Liu G."/>
        </authorList>
    </citation>
    <scope>NUCLEOTIDE SEQUENCE [LARGE SCALE GENOMIC DNA]</scope>
    <source>
        <strain evidence="2 3">RG2</strain>
    </source>
</reference>
<accession>A0ABX8LQ86</accession>
<evidence type="ECO:0008006" key="4">
    <source>
        <dbReference type="Google" id="ProtNLM"/>
    </source>
</evidence>
<evidence type="ECO:0000313" key="2">
    <source>
        <dbReference type="EMBL" id="QXE92423.1"/>
    </source>
</evidence>
<dbReference type="RefSeq" id="WP_217288975.1">
    <property type="nucleotide sequence ID" value="NZ_CP077683.1"/>
</dbReference>
<evidence type="ECO:0000313" key="3">
    <source>
        <dbReference type="Proteomes" id="UP000683559"/>
    </source>
</evidence>
<keyword evidence="3" id="KW-1185">Reference proteome</keyword>
<organism evidence="2 3">
    <name type="scientific">Geomonas subterranea</name>
    <dbReference type="NCBI Taxonomy" id="2847989"/>
    <lineage>
        <taxon>Bacteria</taxon>
        <taxon>Pseudomonadati</taxon>
        <taxon>Thermodesulfobacteriota</taxon>
        <taxon>Desulfuromonadia</taxon>
        <taxon>Geobacterales</taxon>
        <taxon>Geobacteraceae</taxon>
        <taxon>Geomonas</taxon>
    </lineage>
</organism>
<dbReference type="InterPro" id="IPR051210">
    <property type="entry name" value="Ub_ligase/GEF_domain"/>
</dbReference>
<dbReference type="Pfam" id="PF13540">
    <property type="entry name" value="RCC1_2"/>
    <property type="match status" value="5"/>
</dbReference>
<dbReference type="InterPro" id="IPR000408">
    <property type="entry name" value="Reg_chr_condens"/>
</dbReference>
<dbReference type="PROSITE" id="PS51257">
    <property type="entry name" value="PROKAR_LIPOPROTEIN"/>
    <property type="match status" value="1"/>
</dbReference>
<dbReference type="PROSITE" id="PS00626">
    <property type="entry name" value="RCC1_2"/>
    <property type="match status" value="2"/>
</dbReference>
<sequence length="399" mass="41121">MKNFFVVLVLMLLIGCGGGGGVNGSSTGTNSSGGSSLPSTNEGTNSSTVATLISAKIACGYDHTLAVATDSTVSSLGSNTYGQRGDGTIITSTNRSKVIGLSNIVSVAGGSRHSLALKSDGTVWAWGDNTYGQLGDGTTTSRLTPVHVAGLSNIVQIASNFNYSIALKNDGTVWLWGYGYGNTAASMYNLSNVITVAAGRNHVLVLKKDGTVWSWGDNGSGQLGTGQSGMSLSLSNTPVKVIGLASVSKIAAGDSSSYAIKSDGTVWSWGYGTQLGVSGDLNQPYPLQVTSLAGIDSISSKEAMTYAMKRDAGIGSAFAWGEDRFGETGNSSFGSDVLLPVPISVIHNVVEIEAGFNHAVALLSDGTIYGWGRSSSGQIGNYSPVTEFYATPQLIQNFP</sequence>
<protein>
    <recommendedName>
        <fullName evidence="4">Alpha-tubulin suppressor</fullName>
    </recommendedName>
</protein>
<dbReference type="Proteomes" id="UP000683559">
    <property type="component" value="Chromosome"/>
</dbReference>
<name>A0ABX8LQ86_9BACT</name>
<dbReference type="PANTHER" id="PTHR22870">
    <property type="entry name" value="REGULATOR OF CHROMOSOME CONDENSATION"/>
    <property type="match status" value="1"/>
</dbReference>
<dbReference type="PANTHER" id="PTHR22870:SF408">
    <property type="entry name" value="OS09G0560450 PROTEIN"/>
    <property type="match status" value="1"/>
</dbReference>
<evidence type="ECO:0000256" key="1">
    <source>
        <dbReference type="ARBA" id="ARBA00022737"/>
    </source>
</evidence>
<proteinExistence type="predicted"/>
<keyword evidence="1" id="KW-0677">Repeat</keyword>